<reference evidence="1 2" key="1">
    <citation type="submission" date="2020-11" db="EMBL/GenBank/DDBJ databases">
        <title>Enhanced detection system for hospital associated transmission using whole genome sequencing surveillance.</title>
        <authorList>
            <person name="Harrison L.H."/>
            <person name="Van Tyne D."/>
            <person name="Marsh J.W."/>
            <person name="Griffith M.P."/>
            <person name="Snyder D.J."/>
            <person name="Cooper V.S."/>
            <person name="Mustapha M."/>
        </authorList>
    </citation>
    <scope>NUCLEOTIDE SEQUENCE [LARGE SCALE GENOMIC DNA]</scope>
    <source>
        <strain evidence="1 2">SER00230</strain>
    </source>
</reference>
<gene>
    <name evidence="1" type="ORF">I5U13_04555</name>
</gene>
<keyword evidence="2" id="KW-1185">Reference proteome</keyword>
<dbReference type="Pfam" id="PF07377">
    <property type="entry name" value="DUF1493"/>
    <property type="match status" value="1"/>
</dbReference>
<dbReference type="InterPro" id="IPR010862">
    <property type="entry name" value="DUF1493"/>
</dbReference>
<accession>A0ABS0MBI1</accession>
<dbReference type="EMBL" id="JADULK010000002">
    <property type="protein sequence ID" value="MBH1928939.1"/>
    <property type="molecule type" value="Genomic_DNA"/>
</dbReference>
<organism evidence="1 2">
    <name type="scientific">Serratia rubidaea</name>
    <name type="common">Serratia marinorubra</name>
    <dbReference type="NCBI Taxonomy" id="61652"/>
    <lineage>
        <taxon>Bacteria</taxon>
        <taxon>Pseudomonadati</taxon>
        <taxon>Pseudomonadota</taxon>
        <taxon>Gammaproteobacteria</taxon>
        <taxon>Enterobacterales</taxon>
        <taxon>Yersiniaceae</taxon>
        <taxon>Serratia</taxon>
    </lineage>
</organism>
<protein>
    <submittedName>
        <fullName evidence="1">DUF1493 family protein</fullName>
    </submittedName>
</protein>
<proteinExistence type="predicted"/>
<comment type="caution">
    <text evidence="1">The sequence shown here is derived from an EMBL/GenBank/DDBJ whole genome shotgun (WGS) entry which is preliminary data.</text>
</comment>
<name>A0ABS0MBI1_SERRU</name>
<dbReference type="RefSeq" id="WP_197663110.1">
    <property type="nucleotide sequence ID" value="NZ_JADULK010000002.1"/>
</dbReference>
<evidence type="ECO:0000313" key="1">
    <source>
        <dbReference type="EMBL" id="MBH1928939.1"/>
    </source>
</evidence>
<dbReference type="Proteomes" id="UP000624159">
    <property type="component" value="Unassembled WGS sequence"/>
</dbReference>
<evidence type="ECO:0000313" key="2">
    <source>
        <dbReference type="Proteomes" id="UP000624159"/>
    </source>
</evidence>
<sequence>MDTVNDVHQLLKKHFWEMANDTSLSTGNKSVLPEDVHDFLAEYADLLHVDMGNFDFHQYFPNAGIWFLPNVILPKHMQTDNHEPKVLTVEMLIESAKAGRWLY</sequence>